<dbReference type="Pfam" id="PF00561">
    <property type="entry name" value="Abhydrolase_1"/>
    <property type="match status" value="1"/>
</dbReference>
<comment type="similarity">
    <text evidence="1">Belongs to the peptidase S33 family.</text>
</comment>
<evidence type="ECO:0000313" key="7">
    <source>
        <dbReference type="EMBL" id="SMD25902.1"/>
    </source>
</evidence>
<sequence length="528" mass="57420">MAAVTPPVAVAESSGLQEFYGQRPQWGQCVIAGDPVEGLQCATLVVPMNYRKPGAERISVTISKVPAKDPAKRQGVLLLNPGGPGAWGLMLPLRLADRPIAQVYDLISFDPRGVGSSTPLMCEASLPIGTFPSRPTDDQFELYTAQARATEADCERAAGGLRPYINTPNTARDMDVIRGVLGEQKINYLGFSYGTYLGAVYGSLFPGKLNRSVLDSAIQPDWSWHELWRQQAIAARANVDALFTWLAERNSVYGLGKSHAEVYASSEALAAKLRAKPITDPTTGATVDSSYYDFFVLGYLSRARSAWDYLGKLIKTLKAVGDGSIAVDSPAAKDATEAVKVMRAAAIPRTREGVFDTIRCEADWPQDLSYYYDQMRLFREKYPYWDGVAKTAPNNCTFRSFTPPDKVTDLKRVGYPTGLVIQAEGDTNTAYAGGPALAGRLRDHLVSIEDDGGHGHYGDNVCASDIVDRYLVDGVLPSTRVTCPSRGKRPDVPADGAETVSRRAAPQQSLTEFARQFVANQANRICQA</sequence>
<dbReference type="PANTHER" id="PTHR43248:SF29">
    <property type="entry name" value="TRIPEPTIDYL AMINOPEPTIDASE"/>
    <property type="match status" value="1"/>
</dbReference>
<feature type="domain" description="Peptidase S33 tripeptidyl aminopeptidase-like C-terminal" evidence="6">
    <location>
        <begin position="383"/>
        <end position="483"/>
    </location>
</feature>
<keyword evidence="2" id="KW-0732">Signal</keyword>
<name>A0A1W2FW00_KIBAR</name>
<dbReference type="GO" id="GO:0016787">
    <property type="term" value="F:hydrolase activity"/>
    <property type="evidence" value="ECO:0007669"/>
    <property type="project" value="UniProtKB-KW"/>
</dbReference>
<evidence type="ECO:0000313" key="8">
    <source>
        <dbReference type="Proteomes" id="UP000192674"/>
    </source>
</evidence>
<keyword evidence="3" id="KW-0378">Hydrolase</keyword>
<dbReference type="SUPFAM" id="SSF53474">
    <property type="entry name" value="alpha/beta-Hydrolases"/>
    <property type="match status" value="1"/>
</dbReference>
<evidence type="ECO:0000256" key="4">
    <source>
        <dbReference type="SAM" id="MobiDB-lite"/>
    </source>
</evidence>
<proteinExistence type="inferred from homology"/>
<evidence type="ECO:0000256" key="2">
    <source>
        <dbReference type="ARBA" id="ARBA00022729"/>
    </source>
</evidence>
<feature type="domain" description="AB hydrolase-1" evidence="5">
    <location>
        <begin position="76"/>
        <end position="268"/>
    </location>
</feature>
<keyword evidence="8" id="KW-1185">Reference proteome</keyword>
<dbReference type="EMBL" id="FWXV01000012">
    <property type="protein sequence ID" value="SMD25902.1"/>
    <property type="molecule type" value="Genomic_DNA"/>
</dbReference>
<dbReference type="Proteomes" id="UP000192674">
    <property type="component" value="Unassembled WGS sequence"/>
</dbReference>
<evidence type="ECO:0000256" key="1">
    <source>
        <dbReference type="ARBA" id="ARBA00010088"/>
    </source>
</evidence>
<evidence type="ECO:0000259" key="6">
    <source>
        <dbReference type="Pfam" id="PF08386"/>
    </source>
</evidence>
<dbReference type="InterPro" id="IPR000073">
    <property type="entry name" value="AB_hydrolase_1"/>
</dbReference>
<organism evidence="7 8">
    <name type="scientific">Kibdelosporangium aridum</name>
    <dbReference type="NCBI Taxonomy" id="2030"/>
    <lineage>
        <taxon>Bacteria</taxon>
        <taxon>Bacillati</taxon>
        <taxon>Actinomycetota</taxon>
        <taxon>Actinomycetes</taxon>
        <taxon>Pseudonocardiales</taxon>
        <taxon>Pseudonocardiaceae</taxon>
        <taxon>Kibdelosporangium</taxon>
    </lineage>
</organism>
<reference evidence="7 8" key="1">
    <citation type="submission" date="2017-04" db="EMBL/GenBank/DDBJ databases">
        <authorList>
            <person name="Afonso C.L."/>
            <person name="Miller P.J."/>
            <person name="Scott M.A."/>
            <person name="Spackman E."/>
            <person name="Goraichik I."/>
            <person name="Dimitrov K.M."/>
            <person name="Suarez D.L."/>
            <person name="Swayne D.E."/>
        </authorList>
    </citation>
    <scope>NUCLEOTIDE SEQUENCE [LARGE SCALE GENOMIC DNA]</scope>
    <source>
        <strain evidence="7 8">DSM 43828</strain>
    </source>
</reference>
<gene>
    <name evidence="7" type="ORF">SAMN05661093_09480</name>
</gene>
<dbReference type="InterPro" id="IPR051601">
    <property type="entry name" value="Serine_prot/Carboxylest_S33"/>
</dbReference>
<evidence type="ECO:0000259" key="5">
    <source>
        <dbReference type="Pfam" id="PF00561"/>
    </source>
</evidence>
<evidence type="ECO:0000256" key="3">
    <source>
        <dbReference type="ARBA" id="ARBA00022801"/>
    </source>
</evidence>
<dbReference type="Gene3D" id="3.40.50.1820">
    <property type="entry name" value="alpha/beta hydrolase"/>
    <property type="match status" value="1"/>
</dbReference>
<feature type="region of interest" description="Disordered" evidence="4">
    <location>
        <begin position="482"/>
        <end position="506"/>
    </location>
</feature>
<dbReference type="InterPro" id="IPR029058">
    <property type="entry name" value="AB_hydrolase_fold"/>
</dbReference>
<dbReference type="OrthoDB" id="3930934at2"/>
<dbReference type="InterPro" id="IPR013595">
    <property type="entry name" value="Pept_S33_TAP-like_C"/>
</dbReference>
<dbReference type="PANTHER" id="PTHR43248">
    <property type="entry name" value="2-SUCCINYL-6-HYDROXY-2,4-CYCLOHEXADIENE-1-CARBOXYLATE SYNTHASE"/>
    <property type="match status" value="1"/>
</dbReference>
<protein>
    <submittedName>
        <fullName evidence="7">Pimeloyl-ACP methyl ester carboxylesterase</fullName>
    </submittedName>
</protein>
<dbReference type="AlphaFoldDB" id="A0A1W2FW00"/>
<dbReference type="Pfam" id="PF08386">
    <property type="entry name" value="Abhydrolase_4"/>
    <property type="match status" value="1"/>
</dbReference>
<accession>A0A1W2FW00</accession>